<keyword evidence="2 5" id="KW-0489">Methyltransferase</keyword>
<evidence type="ECO:0000256" key="1">
    <source>
        <dbReference type="ARBA" id="ARBA00008361"/>
    </source>
</evidence>
<sequence length="249" mass="28072">MSFQDHFSAHAGEYARYRPDYPPALFDWLAAQAPSRQLAWECACGSGQATLALAQHFEHLIATEPSAEQLAAAPRHPRIDYRCEPAERSSLADASVDLIAVAQALHWFDMPAFFAEASRVLRPGGVLAAWCYETCQVAPAVDAVVAHFYDDTIGPYWPPERRWIEQGYAGIDLPFPELIAPAFAMTQHWTLAELVGYFGTWSATRRYREARQHDPLPELWDQLEPAWGDPTHARPVSWPLRMRACRKPA</sequence>
<comment type="caution">
    <text evidence="5">The sequence shown here is derived from an EMBL/GenBank/DDBJ whole genome shotgun (WGS) entry which is preliminary data.</text>
</comment>
<dbReference type="PANTHER" id="PTHR44942">
    <property type="entry name" value="METHYLTRANSF_11 DOMAIN-CONTAINING PROTEIN"/>
    <property type="match status" value="1"/>
</dbReference>
<keyword evidence="6" id="KW-1185">Reference proteome</keyword>
<dbReference type="EC" id="2.1.1.-" evidence="5"/>
<organism evidence="5 6">
    <name type="scientific">Chitinimonas lacunae</name>
    <dbReference type="NCBI Taxonomy" id="1963018"/>
    <lineage>
        <taxon>Bacteria</taxon>
        <taxon>Pseudomonadati</taxon>
        <taxon>Pseudomonadota</taxon>
        <taxon>Betaproteobacteria</taxon>
        <taxon>Neisseriales</taxon>
        <taxon>Chitinibacteraceae</taxon>
        <taxon>Chitinimonas</taxon>
    </lineage>
</organism>
<protein>
    <submittedName>
        <fullName evidence="5">Class I SAM-dependent methyltransferase</fullName>
        <ecNumber evidence="5">2.1.1.-</ecNumber>
    </submittedName>
</protein>
<evidence type="ECO:0000256" key="3">
    <source>
        <dbReference type="ARBA" id="ARBA00022679"/>
    </source>
</evidence>
<dbReference type="PANTHER" id="PTHR44942:SF4">
    <property type="entry name" value="METHYLTRANSFERASE TYPE 11 DOMAIN-CONTAINING PROTEIN"/>
    <property type="match status" value="1"/>
</dbReference>
<evidence type="ECO:0000259" key="4">
    <source>
        <dbReference type="Pfam" id="PF08241"/>
    </source>
</evidence>
<proteinExistence type="inferred from homology"/>
<feature type="domain" description="Methyltransferase type 11" evidence="4">
    <location>
        <begin position="41"/>
        <end position="128"/>
    </location>
</feature>
<dbReference type="Proteomes" id="UP001595791">
    <property type="component" value="Unassembled WGS sequence"/>
</dbReference>
<gene>
    <name evidence="5" type="ORF">ACFOW7_03960</name>
</gene>
<dbReference type="CDD" id="cd02440">
    <property type="entry name" value="AdoMet_MTases"/>
    <property type="match status" value="1"/>
</dbReference>
<comment type="similarity">
    <text evidence="1">Belongs to the methyltransferase superfamily.</text>
</comment>
<dbReference type="SUPFAM" id="SSF53335">
    <property type="entry name" value="S-adenosyl-L-methionine-dependent methyltransferases"/>
    <property type="match status" value="1"/>
</dbReference>
<keyword evidence="3 5" id="KW-0808">Transferase</keyword>
<name>A0ABV8MN99_9NEIS</name>
<dbReference type="Gene3D" id="3.40.50.150">
    <property type="entry name" value="Vaccinia Virus protein VP39"/>
    <property type="match status" value="1"/>
</dbReference>
<dbReference type="GO" id="GO:0008168">
    <property type="term" value="F:methyltransferase activity"/>
    <property type="evidence" value="ECO:0007669"/>
    <property type="project" value="UniProtKB-KW"/>
</dbReference>
<dbReference type="RefSeq" id="WP_378161266.1">
    <property type="nucleotide sequence ID" value="NZ_JBHSBU010000001.1"/>
</dbReference>
<evidence type="ECO:0000313" key="5">
    <source>
        <dbReference type="EMBL" id="MFC4158512.1"/>
    </source>
</evidence>
<accession>A0ABV8MN99</accession>
<dbReference type="Pfam" id="PF08241">
    <property type="entry name" value="Methyltransf_11"/>
    <property type="match status" value="1"/>
</dbReference>
<dbReference type="InterPro" id="IPR013216">
    <property type="entry name" value="Methyltransf_11"/>
</dbReference>
<evidence type="ECO:0000256" key="2">
    <source>
        <dbReference type="ARBA" id="ARBA00022603"/>
    </source>
</evidence>
<evidence type="ECO:0000313" key="6">
    <source>
        <dbReference type="Proteomes" id="UP001595791"/>
    </source>
</evidence>
<dbReference type="InterPro" id="IPR029063">
    <property type="entry name" value="SAM-dependent_MTases_sf"/>
</dbReference>
<dbReference type="GO" id="GO:0032259">
    <property type="term" value="P:methylation"/>
    <property type="evidence" value="ECO:0007669"/>
    <property type="project" value="UniProtKB-KW"/>
</dbReference>
<dbReference type="EMBL" id="JBHSBU010000001">
    <property type="protein sequence ID" value="MFC4158512.1"/>
    <property type="molecule type" value="Genomic_DNA"/>
</dbReference>
<reference evidence="6" key="1">
    <citation type="journal article" date="2019" name="Int. J. Syst. Evol. Microbiol.">
        <title>The Global Catalogue of Microorganisms (GCM) 10K type strain sequencing project: providing services to taxonomists for standard genome sequencing and annotation.</title>
        <authorList>
            <consortium name="The Broad Institute Genomics Platform"/>
            <consortium name="The Broad Institute Genome Sequencing Center for Infectious Disease"/>
            <person name="Wu L."/>
            <person name="Ma J."/>
        </authorList>
    </citation>
    <scope>NUCLEOTIDE SEQUENCE [LARGE SCALE GENOMIC DNA]</scope>
    <source>
        <strain evidence="6">LMG 29894</strain>
    </source>
</reference>
<dbReference type="InterPro" id="IPR051052">
    <property type="entry name" value="Diverse_substrate_MTase"/>
</dbReference>